<dbReference type="NCBIfam" id="TIGR01167">
    <property type="entry name" value="LPXTG_anchor"/>
    <property type="match status" value="1"/>
</dbReference>
<evidence type="ECO:0000256" key="4">
    <source>
        <dbReference type="ARBA" id="ARBA00023088"/>
    </source>
</evidence>
<evidence type="ECO:0000313" key="9">
    <source>
        <dbReference type="EMBL" id="GAA4862920.1"/>
    </source>
</evidence>
<feature type="transmembrane region" description="Helical" evidence="6">
    <location>
        <begin position="439"/>
        <end position="460"/>
    </location>
</feature>
<organism evidence="9 10">
    <name type="scientific">Kitasatospora terrestris</name>
    <dbReference type="NCBI Taxonomy" id="258051"/>
    <lineage>
        <taxon>Bacteria</taxon>
        <taxon>Bacillati</taxon>
        <taxon>Actinomycetota</taxon>
        <taxon>Actinomycetes</taxon>
        <taxon>Kitasatosporales</taxon>
        <taxon>Streptomycetaceae</taxon>
        <taxon>Kitasatospora</taxon>
    </lineage>
</organism>
<feature type="domain" description="Gram-positive cocci surface proteins LPxTG" evidence="8">
    <location>
        <begin position="430"/>
        <end position="466"/>
    </location>
</feature>
<evidence type="ECO:0000256" key="5">
    <source>
        <dbReference type="SAM" id="MobiDB-lite"/>
    </source>
</evidence>
<name>A0ABP9DXD5_9ACTN</name>
<evidence type="ECO:0000256" key="1">
    <source>
        <dbReference type="ARBA" id="ARBA00022512"/>
    </source>
</evidence>
<keyword evidence="6" id="KW-0472">Membrane</keyword>
<protein>
    <recommendedName>
        <fullName evidence="8">Gram-positive cocci surface proteins LPxTG domain-containing protein</fullName>
    </recommendedName>
</protein>
<sequence>MNIRRSLAAAFFVAAVAAPTAFGAAPALAEELPTGQSQPDTAPATGQADDEAAKKDAENRAKIEQIKADPKSGPIVREAAEQALAGTPADRRQFLDAGRASAQLVDDRLRVVQIMSLGGKAVRAAANAALSDSSPAAITKFLEVDQFRARAEDNRAAVAAAMAGPYASDYLREAAGKALDGGDAAVEHFLTVELPKIQLDDLRVWVARAAGDPKNSPRVREAAEKALKAGDAAIRHFLDVELPAVQASDRRVRVVQIYSDPASSPAVREAAQQALNGSDADVLAFLEHRLASIQEHDKRVELMRLIASKDHGRILEDAAQKAMGGTAADVDRFFADLPSIRRSDDQLRISQLAESGGPAVRKAALAALGTGDAATYRAFLTSGLAAARARDNAATTGNQQTGTTVTPASDTTAGTARGTGSSGTTTADRLASTGTETPFGALTAAGGAAVLLGAGALVATRRRIRA</sequence>
<keyword evidence="1" id="KW-0134">Cell wall</keyword>
<evidence type="ECO:0000256" key="2">
    <source>
        <dbReference type="ARBA" id="ARBA00022525"/>
    </source>
</evidence>
<feature type="compositionally biased region" description="Basic and acidic residues" evidence="5">
    <location>
        <begin position="51"/>
        <end position="70"/>
    </location>
</feature>
<feature type="region of interest" description="Disordered" evidence="5">
    <location>
        <begin position="32"/>
        <end position="75"/>
    </location>
</feature>
<reference evidence="10" key="1">
    <citation type="journal article" date="2019" name="Int. J. Syst. Evol. Microbiol.">
        <title>The Global Catalogue of Microorganisms (GCM) 10K type strain sequencing project: providing services to taxonomists for standard genome sequencing and annotation.</title>
        <authorList>
            <consortium name="The Broad Institute Genomics Platform"/>
            <consortium name="The Broad Institute Genome Sequencing Center for Infectious Disease"/>
            <person name="Wu L."/>
            <person name="Ma J."/>
        </authorList>
    </citation>
    <scope>NUCLEOTIDE SEQUENCE [LARGE SCALE GENOMIC DNA]</scope>
    <source>
        <strain evidence="10">JCM 13006</strain>
    </source>
</reference>
<keyword evidence="3 7" id="KW-0732">Signal</keyword>
<dbReference type="EMBL" id="BAABIS010000001">
    <property type="protein sequence ID" value="GAA4862920.1"/>
    <property type="molecule type" value="Genomic_DNA"/>
</dbReference>
<keyword evidence="2" id="KW-0964">Secreted</keyword>
<evidence type="ECO:0000256" key="6">
    <source>
        <dbReference type="SAM" id="Phobius"/>
    </source>
</evidence>
<dbReference type="RefSeq" id="WP_345698787.1">
    <property type="nucleotide sequence ID" value="NZ_BAABIS010000001.1"/>
</dbReference>
<dbReference type="InterPro" id="IPR019931">
    <property type="entry name" value="LPXTG_anchor"/>
</dbReference>
<dbReference type="PROSITE" id="PS50847">
    <property type="entry name" value="GRAM_POS_ANCHORING"/>
    <property type="match status" value="1"/>
</dbReference>
<comment type="caution">
    <text evidence="9">The sequence shown here is derived from an EMBL/GenBank/DDBJ whole genome shotgun (WGS) entry which is preliminary data.</text>
</comment>
<evidence type="ECO:0000313" key="10">
    <source>
        <dbReference type="Proteomes" id="UP001501752"/>
    </source>
</evidence>
<keyword evidence="6" id="KW-1133">Transmembrane helix</keyword>
<accession>A0ABP9DXD5</accession>
<feature type="signal peptide" evidence="7">
    <location>
        <begin position="1"/>
        <end position="29"/>
    </location>
</feature>
<dbReference type="Pfam" id="PF03752">
    <property type="entry name" value="ALF"/>
    <property type="match status" value="6"/>
</dbReference>
<gene>
    <name evidence="9" type="ORF">GCM10023235_46380</name>
</gene>
<dbReference type="InterPro" id="IPR005506">
    <property type="entry name" value="DUF312_ALF"/>
</dbReference>
<evidence type="ECO:0000256" key="7">
    <source>
        <dbReference type="SAM" id="SignalP"/>
    </source>
</evidence>
<keyword evidence="4" id="KW-0572">Peptidoglycan-anchor</keyword>
<feature type="chain" id="PRO_5045356182" description="Gram-positive cocci surface proteins LPxTG domain-containing protein" evidence="7">
    <location>
        <begin position="30"/>
        <end position="466"/>
    </location>
</feature>
<keyword evidence="10" id="KW-1185">Reference proteome</keyword>
<feature type="compositionally biased region" description="Low complexity" evidence="5">
    <location>
        <begin position="392"/>
        <end position="429"/>
    </location>
</feature>
<proteinExistence type="predicted"/>
<evidence type="ECO:0000256" key="3">
    <source>
        <dbReference type="ARBA" id="ARBA00022729"/>
    </source>
</evidence>
<feature type="region of interest" description="Disordered" evidence="5">
    <location>
        <begin position="391"/>
        <end position="432"/>
    </location>
</feature>
<evidence type="ECO:0000259" key="8">
    <source>
        <dbReference type="PROSITE" id="PS50847"/>
    </source>
</evidence>
<keyword evidence="6" id="KW-0812">Transmembrane</keyword>
<dbReference type="Proteomes" id="UP001501752">
    <property type="component" value="Unassembled WGS sequence"/>
</dbReference>